<dbReference type="Proteomes" id="UP000823896">
    <property type="component" value="Unassembled WGS sequence"/>
</dbReference>
<name>A0A9D2NQP7_9FIRM</name>
<dbReference type="Gene3D" id="3.60.110.10">
    <property type="entry name" value="Carbon-nitrogen hydrolase"/>
    <property type="match status" value="1"/>
</dbReference>
<dbReference type="EMBL" id="DWWM01000042">
    <property type="protein sequence ID" value="HJC36722.1"/>
    <property type="molecule type" value="Genomic_DNA"/>
</dbReference>
<evidence type="ECO:0008006" key="3">
    <source>
        <dbReference type="Google" id="ProtNLM"/>
    </source>
</evidence>
<reference evidence="1" key="1">
    <citation type="journal article" date="2021" name="PeerJ">
        <title>Extensive microbial diversity within the chicken gut microbiome revealed by metagenomics and culture.</title>
        <authorList>
            <person name="Gilroy R."/>
            <person name="Ravi A."/>
            <person name="Getino M."/>
            <person name="Pursley I."/>
            <person name="Horton D.L."/>
            <person name="Alikhan N.F."/>
            <person name="Baker D."/>
            <person name="Gharbi K."/>
            <person name="Hall N."/>
            <person name="Watson M."/>
            <person name="Adriaenssens E.M."/>
            <person name="Foster-Nyarko E."/>
            <person name="Jarju S."/>
            <person name="Secka A."/>
            <person name="Antonio M."/>
            <person name="Oren A."/>
            <person name="Chaudhuri R.R."/>
            <person name="La Ragione R."/>
            <person name="Hildebrand F."/>
            <person name="Pallen M.J."/>
        </authorList>
    </citation>
    <scope>NUCLEOTIDE SEQUENCE</scope>
    <source>
        <strain evidence="1">CHK187-11901</strain>
    </source>
</reference>
<dbReference type="AlphaFoldDB" id="A0A9D2NQP7"/>
<gene>
    <name evidence="1" type="ORF">H9702_06280</name>
</gene>
<dbReference type="InterPro" id="IPR036526">
    <property type="entry name" value="C-N_Hydrolase_sf"/>
</dbReference>
<evidence type="ECO:0000313" key="1">
    <source>
        <dbReference type="EMBL" id="HJC36722.1"/>
    </source>
</evidence>
<evidence type="ECO:0000313" key="2">
    <source>
        <dbReference type="Proteomes" id="UP000823896"/>
    </source>
</evidence>
<accession>A0A9D2NQP7</accession>
<reference evidence="1" key="2">
    <citation type="submission" date="2021-04" db="EMBL/GenBank/DDBJ databases">
        <authorList>
            <person name="Gilroy R."/>
        </authorList>
    </citation>
    <scope>NUCLEOTIDE SEQUENCE</scope>
    <source>
        <strain evidence="1">CHK187-11901</strain>
    </source>
</reference>
<organism evidence="1 2">
    <name type="scientific">Candidatus Merdibacter merdavium</name>
    <dbReference type="NCBI Taxonomy" id="2838692"/>
    <lineage>
        <taxon>Bacteria</taxon>
        <taxon>Bacillati</taxon>
        <taxon>Bacillota</taxon>
        <taxon>Erysipelotrichia</taxon>
        <taxon>Erysipelotrichales</taxon>
        <taxon>Erysipelotrichaceae</taxon>
        <taxon>Merdibacter</taxon>
    </lineage>
</organism>
<protein>
    <recommendedName>
        <fullName evidence="3">CN hydrolase domain-containing protein</fullName>
    </recommendedName>
</protein>
<proteinExistence type="predicted"/>
<comment type="caution">
    <text evidence="1">The sequence shown here is derived from an EMBL/GenBank/DDBJ whole genome shotgun (WGS) entry which is preliminary data.</text>
</comment>
<dbReference type="SUPFAM" id="SSF56317">
    <property type="entry name" value="Carbon-nitrogen hydrolase"/>
    <property type="match status" value="1"/>
</dbReference>
<sequence>MKVAAVSMRVKHGRCEENFRQMCRYIDQAKRSGARLIVFPQNALSGLQLKEMWLDEMFCRYADSYNARIAALADTIAIIWGNIRYRGGRRFNTAFFAYQDQIELRVKQRDGALDNDARYFDELEVGELIEYEGEFIAIGFHERVYPASLNITLDFTERSIEPREISQIYVNAAALIEDARGIRLSDGRCFCTRGGRLVQFSEYEEGCHLAELSARAIPRPQALPALKQIESLMDAVMAERGAFALYSGHEESRCLAWLLQRPQLLEMETGTRVYGTRNDDPRFPSLLCGFSLPQLVEAGIYPSLAQAGLTLLYADLYQRTHSLRGICRMLLQEDSVHPALQKMRSDPDAFIDDLLMRMIPLLGAYDELCLDEAYRRYLAEDLRQWLRKIS</sequence>